<dbReference type="GO" id="GO:0004467">
    <property type="term" value="F:long-chain fatty acid-CoA ligase activity"/>
    <property type="evidence" value="ECO:0007669"/>
    <property type="project" value="TreeGrafter"/>
</dbReference>
<dbReference type="AlphaFoldDB" id="A0A6A7CAY8"/>
<dbReference type="Proteomes" id="UP000799421">
    <property type="component" value="Unassembled WGS sequence"/>
</dbReference>
<evidence type="ECO:0000313" key="4">
    <source>
        <dbReference type="Proteomes" id="UP000799421"/>
    </source>
</evidence>
<dbReference type="Pfam" id="PF00501">
    <property type="entry name" value="AMP-binding"/>
    <property type="match status" value="1"/>
</dbReference>
<dbReference type="Gene3D" id="3.40.50.12780">
    <property type="entry name" value="N-terminal domain of ligase-like"/>
    <property type="match status" value="1"/>
</dbReference>
<dbReference type="InterPro" id="IPR042099">
    <property type="entry name" value="ANL_N_sf"/>
</dbReference>
<keyword evidence="1" id="KW-0812">Transmembrane</keyword>
<dbReference type="InterPro" id="IPR000873">
    <property type="entry name" value="AMP-dep_synth/lig_dom"/>
</dbReference>
<dbReference type="GO" id="GO:0005783">
    <property type="term" value="C:endoplasmic reticulum"/>
    <property type="evidence" value="ECO:0007669"/>
    <property type="project" value="TreeGrafter"/>
</dbReference>
<keyword evidence="1" id="KW-0472">Membrane</keyword>
<keyword evidence="4" id="KW-1185">Reference proteome</keyword>
<sequence length="542" mass="58498">MAARLLERADEKLAELLADWNWLSTILIVGIVGLLVYPLIFPDEPDTHPLILARQTHASPVRNKFESAVYRSPEVPHGGSLRSGLVVKDDRSPRWAAGRDGDMRDVWRQALKGTGSIMSIMGTEIITHDKEAMNKKIDTMGRFFQTSGVRRMAIYMPNSIEYLETLFACVLYGIVPVMLPYNQPHRKVYELLNETAADGIVAAAASLPLDHVKEACSAVHFVTWIVEDSSRQMDWNTSIPGLKVFTWHTVTEVNANAKLADKVPDVVNVWQPANPQAQAEVVTFSQANISSATAALMSALPLRQRYNAADLVLPADSFSHNYVLCQTLAALFSHCSLAVTSVASPGVDLASASRSASPTIIIASAESLATLHQEESGQKLSLPQKLAKASANAALAAGRMPTDTLITKALVPSSSATLTPPGRLRLILTSSRIGTSPILTSAMLSDLRILTRARICDALTAPKVAGAVAQTHVFDYRREENKVHFGIPLSSVEIKLVSKHDEDVEGSQPRGEIVVTGPAVSGKSVQLPIQGTITAQGTLALV</sequence>
<accession>A0A6A7CAY8</accession>
<proteinExistence type="predicted"/>
<evidence type="ECO:0000259" key="2">
    <source>
        <dbReference type="Pfam" id="PF00501"/>
    </source>
</evidence>
<dbReference type="SUPFAM" id="SSF56801">
    <property type="entry name" value="Acetyl-CoA synthetase-like"/>
    <property type="match status" value="1"/>
</dbReference>
<keyword evidence="1" id="KW-1133">Transmembrane helix</keyword>
<organism evidence="3 4">
    <name type="scientific">Piedraia hortae CBS 480.64</name>
    <dbReference type="NCBI Taxonomy" id="1314780"/>
    <lineage>
        <taxon>Eukaryota</taxon>
        <taxon>Fungi</taxon>
        <taxon>Dikarya</taxon>
        <taxon>Ascomycota</taxon>
        <taxon>Pezizomycotina</taxon>
        <taxon>Dothideomycetes</taxon>
        <taxon>Dothideomycetidae</taxon>
        <taxon>Capnodiales</taxon>
        <taxon>Piedraiaceae</taxon>
        <taxon>Piedraia</taxon>
    </lineage>
</organism>
<dbReference type="OrthoDB" id="4138492at2759"/>
<dbReference type="PANTHER" id="PTHR43272:SF11">
    <property type="entry name" value="AMP-DEPENDENT SYNTHETASE_LIGASE DOMAIN-CONTAINING PROTEIN"/>
    <property type="match status" value="1"/>
</dbReference>
<gene>
    <name evidence="3" type="ORF">K470DRAFT_254214</name>
</gene>
<evidence type="ECO:0000313" key="3">
    <source>
        <dbReference type="EMBL" id="KAF2864583.1"/>
    </source>
</evidence>
<feature type="domain" description="AMP-dependent synthetase/ligase" evidence="2">
    <location>
        <begin position="133"/>
        <end position="221"/>
    </location>
</feature>
<reference evidence="3" key="1">
    <citation type="journal article" date="2020" name="Stud. Mycol.">
        <title>101 Dothideomycetes genomes: a test case for predicting lifestyles and emergence of pathogens.</title>
        <authorList>
            <person name="Haridas S."/>
            <person name="Albert R."/>
            <person name="Binder M."/>
            <person name="Bloem J."/>
            <person name="Labutti K."/>
            <person name="Salamov A."/>
            <person name="Andreopoulos B."/>
            <person name="Baker S."/>
            <person name="Barry K."/>
            <person name="Bills G."/>
            <person name="Bluhm B."/>
            <person name="Cannon C."/>
            <person name="Castanera R."/>
            <person name="Culley D."/>
            <person name="Daum C."/>
            <person name="Ezra D."/>
            <person name="Gonzalez J."/>
            <person name="Henrissat B."/>
            <person name="Kuo A."/>
            <person name="Liang C."/>
            <person name="Lipzen A."/>
            <person name="Lutzoni F."/>
            <person name="Magnuson J."/>
            <person name="Mondo S."/>
            <person name="Nolan M."/>
            <person name="Ohm R."/>
            <person name="Pangilinan J."/>
            <person name="Park H.-J."/>
            <person name="Ramirez L."/>
            <person name="Alfaro M."/>
            <person name="Sun H."/>
            <person name="Tritt A."/>
            <person name="Yoshinaga Y."/>
            <person name="Zwiers L.-H."/>
            <person name="Turgeon B."/>
            <person name="Goodwin S."/>
            <person name="Spatafora J."/>
            <person name="Crous P."/>
            <person name="Grigoriev I."/>
        </authorList>
    </citation>
    <scope>NUCLEOTIDE SEQUENCE</scope>
    <source>
        <strain evidence="3">CBS 480.64</strain>
    </source>
</reference>
<evidence type="ECO:0000256" key="1">
    <source>
        <dbReference type="SAM" id="Phobius"/>
    </source>
</evidence>
<protein>
    <recommendedName>
        <fullName evidence="2">AMP-dependent synthetase/ligase domain-containing protein</fullName>
    </recommendedName>
</protein>
<dbReference type="GO" id="GO:0016020">
    <property type="term" value="C:membrane"/>
    <property type="evidence" value="ECO:0007669"/>
    <property type="project" value="TreeGrafter"/>
</dbReference>
<feature type="transmembrane region" description="Helical" evidence="1">
    <location>
        <begin position="20"/>
        <end position="40"/>
    </location>
</feature>
<dbReference type="PANTHER" id="PTHR43272">
    <property type="entry name" value="LONG-CHAIN-FATTY-ACID--COA LIGASE"/>
    <property type="match status" value="1"/>
</dbReference>
<dbReference type="EMBL" id="MU005957">
    <property type="protein sequence ID" value="KAF2864583.1"/>
    <property type="molecule type" value="Genomic_DNA"/>
</dbReference>
<name>A0A6A7CAY8_9PEZI</name>